<dbReference type="Proteomes" id="UP000309847">
    <property type="component" value="Unassembled WGS sequence"/>
</dbReference>
<proteinExistence type="predicted"/>
<reference evidence="2 4" key="2">
    <citation type="submission" date="2019-01" db="EMBL/GenBank/DDBJ databases">
        <title>Genome and plasmid diversity of ESBL producing Escherichia coli ST131 tracking phylogenetic trajectories with Bayesian inference.</title>
        <authorList>
            <person name="Ny S."/>
        </authorList>
    </citation>
    <scope>NUCLEOTIDE SEQUENCE [LARGE SCALE GENOMIC DNA]</scope>
    <source>
        <strain evidence="2 4">C0101-PB_2013</strain>
    </source>
</reference>
<organism evidence="1 3">
    <name type="scientific">Escherichia coli O25b:H4</name>
    <dbReference type="NCBI Taxonomy" id="941280"/>
    <lineage>
        <taxon>Bacteria</taxon>
        <taxon>Pseudomonadati</taxon>
        <taxon>Pseudomonadota</taxon>
        <taxon>Gammaproteobacteria</taxon>
        <taxon>Enterobacterales</taxon>
        <taxon>Enterobacteriaceae</taxon>
        <taxon>Escherichia</taxon>
    </lineage>
</organism>
<dbReference type="Proteomes" id="UP000183316">
    <property type="component" value="Chromosome"/>
</dbReference>
<protein>
    <submittedName>
        <fullName evidence="1">Uncharacterized protein</fullName>
    </submittedName>
</protein>
<gene>
    <name evidence="2" type="ORF">EWT59_21095</name>
    <name evidence="1" type="ORF">WLH_02047</name>
</gene>
<evidence type="ECO:0000313" key="3">
    <source>
        <dbReference type="Proteomes" id="UP000183316"/>
    </source>
</evidence>
<dbReference type="EMBL" id="CP015085">
    <property type="protein sequence ID" value="ANK03308.1"/>
    <property type="molecule type" value="Genomic_DNA"/>
</dbReference>
<reference evidence="1 3" key="1">
    <citation type="submission" date="2016-03" db="EMBL/GenBank/DDBJ databases">
        <title>Genome Sequence and Comparative Pathogenic Determinants of Uropathogenic Escherichia coli O25b:H4, a Clinical Isolate from Saudi Arabia.</title>
        <authorList>
            <person name="Alyamani E.A.J."/>
            <person name="Khiyami M.A."/>
            <person name="Booq R.Y."/>
            <person name="Bahwerth F.S."/>
            <person name="Vaisvil B."/>
            <person name="Schmitt D.P."/>
            <person name="Kapatral V."/>
        </authorList>
    </citation>
    <scope>NUCLEOTIDE SEQUENCE [LARGE SCALE GENOMIC DNA]</scope>
    <source>
        <strain evidence="1 3">O25b:H4</strain>
    </source>
</reference>
<dbReference type="AlphaFoldDB" id="A0A192CB30"/>
<sequence length="95" mass="10817">MQHSSQNRNLVFYVRILHMIIKTCLDLLHGQTLQNTNAINFIQPSCCPVTEAAFSLHLSPAASVAVIYRFYELRLSVRGERTQPDTMYQSIISGF</sequence>
<dbReference type="PATRIC" id="fig|941280.3.peg.2027"/>
<dbReference type="EMBL" id="SEWA01000004">
    <property type="protein sequence ID" value="TLI68585.1"/>
    <property type="molecule type" value="Genomic_DNA"/>
</dbReference>
<evidence type="ECO:0000313" key="4">
    <source>
        <dbReference type="Proteomes" id="UP000309847"/>
    </source>
</evidence>
<evidence type="ECO:0000313" key="2">
    <source>
        <dbReference type="EMBL" id="TLI68585.1"/>
    </source>
</evidence>
<evidence type="ECO:0000313" key="1">
    <source>
        <dbReference type="EMBL" id="ANK03308.1"/>
    </source>
</evidence>
<accession>A0A192CB30</accession>
<name>A0A192CB30_ECO25</name>